<comment type="caution">
    <text evidence="1">The sequence shown here is derived from an EMBL/GenBank/DDBJ whole genome shotgun (WGS) entry which is preliminary data.</text>
</comment>
<organism evidence="1 2">
    <name type="scientific">Heyndrickxia ginsengihumi</name>
    <dbReference type="NCBI Taxonomy" id="363870"/>
    <lineage>
        <taxon>Bacteria</taxon>
        <taxon>Bacillati</taxon>
        <taxon>Bacillota</taxon>
        <taxon>Bacilli</taxon>
        <taxon>Bacillales</taxon>
        <taxon>Bacillaceae</taxon>
        <taxon>Heyndrickxia</taxon>
    </lineage>
</organism>
<name>A0A6M0PB20_9BACI</name>
<proteinExistence type="predicted"/>
<gene>
    <name evidence="1" type="ORF">G4D61_11075</name>
</gene>
<evidence type="ECO:0000313" key="2">
    <source>
        <dbReference type="Proteomes" id="UP000476934"/>
    </source>
</evidence>
<protein>
    <submittedName>
        <fullName evidence="1">Phage tail protein</fullName>
    </submittedName>
</protein>
<dbReference type="RefSeq" id="WP_163173930.1">
    <property type="nucleotide sequence ID" value="NZ_JAAIWK010000017.1"/>
</dbReference>
<dbReference type="Gene3D" id="2.40.30.200">
    <property type="match status" value="1"/>
</dbReference>
<sequence>MINLDNTNIKEINLSVSERPEIPTPEQDIEHIEVRGRNGSLTKKYAFKDIEYKITFDFLESASFKQAFRQAKQVIFNAKKLSFEDDPGIYYKIKSVVIDDATNDILEYGQFTVTFTLDPFAYEETDTIEVTQQTTLNNLGYEAEPYIKCYVAGTGNIYLGDQVITIKDINGFIELDSEMMNAYKAENDLITNLNNHMVGDFLLIPNGQSIVKFDGDISKLEINPRWRWI</sequence>
<accession>A0A6M0PB20</accession>
<dbReference type="AlphaFoldDB" id="A0A6M0PB20"/>
<reference evidence="1 2" key="1">
    <citation type="submission" date="2020-03" db="EMBL/GenBank/DDBJ databases">
        <title>Bacillus aquiflavi sp. nov., isolated from yellow water of strong flavor Chinese baijiu in Yibin region of China.</title>
        <authorList>
            <person name="Xie J."/>
        </authorList>
    </citation>
    <scope>NUCLEOTIDE SEQUENCE [LARGE SCALE GENOMIC DNA]</scope>
    <source>
        <strain evidence="1 2">Gsoil 114</strain>
    </source>
</reference>
<evidence type="ECO:0000313" key="1">
    <source>
        <dbReference type="EMBL" id="NEY20498.1"/>
    </source>
</evidence>
<keyword evidence="2" id="KW-1185">Reference proteome</keyword>
<dbReference type="EMBL" id="JAAIWK010000017">
    <property type="protein sequence ID" value="NEY20498.1"/>
    <property type="molecule type" value="Genomic_DNA"/>
</dbReference>
<dbReference type="Proteomes" id="UP000476934">
    <property type="component" value="Unassembled WGS sequence"/>
</dbReference>